<name>A0A081AMN4_PHYNI</name>
<organism evidence="2 3">
    <name type="scientific">Phytophthora nicotianae P1976</name>
    <dbReference type="NCBI Taxonomy" id="1317066"/>
    <lineage>
        <taxon>Eukaryota</taxon>
        <taxon>Sar</taxon>
        <taxon>Stramenopiles</taxon>
        <taxon>Oomycota</taxon>
        <taxon>Peronosporomycetes</taxon>
        <taxon>Peronosporales</taxon>
        <taxon>Peronosporaceae</taxon>
        <taxon>Phytophthora</taxon>
    </lineage>
</organism>
<evidence type="ECO:0000313" key="2">
    <source>
        <dbReference type="EMBL" id="ETO80145.1"/>
    </source>
</evidence>
<sequence>MPTASLKTNSRRACVTSVGAVPNKSSDKATGFGQRRPVTCKAGQLVVPAIPSRRQLQGVTRQLQPNGDLKSLVRPTQPGTTDPQTRWALALSPTKHIRLHTLVLQHPSINSSFSSSLFQQWLLASW</sequence>
<dbReference type="AlphaFoldDB" id="A0A081AMN4"/>
<dbReference type="Proteomes" id="UP000028582">
    <property type="component" value="Unassembled WGS sequence"/>
</dbReference>
<gene>
    <name evidence="2" type="ORF">F444_05281</name>
</gene>
<dbReference type="EMBL" id="ANJA01001032">
    <property type="protein sequence ID" value="ETO80145.1"/>
    <property type="molecule type" value="Genomic_DNA"/>
</dbReference>
<evidence type="ECO:0000256" key="1">
    <source>
        <dbReference type="SAM" id="MobiDB-lite"/>
    </source>
</evidence>
<proteinExistence type="predicted"/>
<evidence type="ECO:0000313" key="3">
    <source>
        <dbReference type="Proteomes" id="UP000028582"/>
    </source>
</evidence>
<accession>A0A081AMN4</accession>
<protein>
    <submittedName>
        <fullName evidence="2">Uncharacterized protein</fullName>
    </submittedName>
</protein>
<comment type="caution">
    <text evidence="2">The sequence shown here is derived from an EMBL/GenBank/DDBJ whole genome shotgun (WGS) entry which is preliminary data.</text>
</comment>
<feature type="region of interest" description="Disordered" evidence="1">
    <location>
        <begin position="61"/>
        <end position="84"/>
    </location>
</feature>
<reference evidence="2 3" key="1">
    <citation type="submission" date="2013-11" db="EMBL/GenBank/DDBJ databases">
        <title>The Genome Sequence of Phytophthora parasitica P1976.</title>
        <authorList>
            <consortium name="The Broad Institute Genomics Platform"/>
            <person name="Russ C."/>
            <person name="Tyler B."/>
            <person name="Panabieres F."/>
            <person name="Shan W."/>
            <person name="Tripathy S."/>
            <person name="Grunwald N."/>
            <person name="Machado M."/>
            <person name="Johnson C.S."/>
            <person name="Walker B."/>
            <person name="Young S."/>
            <person name="Zeng Q."/>
            <person name="Gargeya S."/>
            <person name="Fitzgerald M."/>
            <person name="Haas B."/>
            <person name="Abouelleil A."/>
            <person name="Allen A.W."/>
            <person name="Alvarado L."/>
            <person name="Arachchi H.M."/>
            <person name="Berlin A.M."/>
            <person name="Chapman S.B."/>
            <person name="Gainer-Dewar J."/>
            <person name="Goldberg J."/>
            <person name="Griggs A."/>
            <person name="Gujja S."/>
            <person name="Hansen M."/>
            <person name="Howarth C."/>
            <person name="Imamovic A."/>
            <person name="Ireland A."/>
            <person name="Larimer J."/>
            <person name="McCowan C."/>
            <person name="Murphy C."/>
            <person name="Pearson M."/>
            <person name="Poon T.W."/>
            <person name="Priest M."/>
            <person name="Roberts A."/>
            <person name="Saif S."/>
            <person name="Shea T."/>
            <person name="Sisk P."/>
            <person name="Sykes S."/>
            <person name="Wortman J."/>
            <person name="Nusbaum C."/>
            <person name="Birren B."/>
        </authorList>
    </citation>
    <scope>NUCLEOTIDE SEQUENCE [LARGE SCALE GENOMIC DNA]</scope>
    <source>
        <strain evidence="2 3">P1976</strain>
    </source>
</reference>